<proteinExistence type="predicted"/>
<dbReference type="PANTHER" id="PTHR31758:SF2">
    <property type="entry name" value="BTB_POZ DOMAIN-CONTAINING PROTEIN YLR108C"/>
    <property type="match status" value="1"/>
</dbReference>
<evidence type="ECO:0000313" key="3">
    <source>
        <dbReference type="Proteomes" id="UP000710849"/>
    </source>
</evidence>
<gene>
    <name evidence="2" type="ORF">EAE97_000462</name>
</gene>
<keyword evidence="3" id="KW-1185">Reference proteome</keyword>
<dbReference type="SUPFAM" id="SSF54695">
    <property type="entry name" value="POZ domain"/>
    <property type="match status" value="1"/>
</dbReference>
<dbReference type="RefSeq" id="XP_038738333.1">
    <property type="nucleotide sequence ID" value="XM_038870972.1"/>
</dbReference>
<name>A0A9P5IYU5_9HELO</name>
<feature type="region of interest" description="Disordered" evidence="1">
    <location>
        <begin position="1"/>
        <end position="49"/>
    </location>
</feature>
<evidence type="ECO:0008006" key="4">
    <source>
        <dbReference type="Google" id="ProtNLM"/>
    </source>
</evidence>
<comment type="caution">
    <text evidence="2">The sequence shown here is derived from an EMBL/GenBank/DDBJ whole genome shotgun (WGS) entry which is preliminary data.</text>
</comment>
<dbReference type="Gene3D" id="3.30.710.10">
    <property type="entry name" value="Potassium Channel Kv1.1, Chain A"/>
    <property type="match status" value="2"/>
</dbReference>
<feature type="compositionally biased region" description="Low complexity" evidence="1">
    <location>
        <begin position="21"/>
        <end position="31"/>
    </location>
</feature>
<dbReference type="EMBL" id="RCSW01000001">
    <property type="protein sequence ID" value="KAF7955203.1"/>
    <property type="molecule type" value="Genomic_DNA"/>
</dbReference>
<sequence>MDQRATMAQGVAEMNLARGTPPGASGPSGASRMADPPGILRNPEARDWNTDIPNHLPHEKVFPIQIGTELFRLSGASLSSDAPSYFSQYFQCQLRQAEEKGEDPNTAIRTLYIDRDPITFKDISLHLQGYHVAPRNASHFVKLFADAQFYSLPRLISQLYEENIFITVGDREFQIPRELFSDPGNSPNYFSLSFTIFFSSPTEVFPGLSREGLLRPPSILPPSVPNRSSKTFSELLHLLRGYPLEIRSPEHRAELLRDCRYFHLKGLEQKLIPHSISYNLLRKKSEIIIRLADIRQSGLSITANISPSTAPSPEPLTSPQPSSTSCVGYVHYQRPFADLSPSELILEIGDSAALLHWDTMRLEFFGETKIRMGRLLEVVATKLNLPAKQPLGLLMKNGGASSEPASPGKSGLSEEMVRAVVGEDCGVVCDGKVVDLNGATDENSSVGGQGSSKKRRMEGGSAFPASMDVGPGAMKDESWIVKSGQWRLRVQNHGGAGQGARMGVGVGGQALVNGKAEWECVLVAVRLDAVSGERGRNLSRGFLGQ</sequence>
<protein>
    <recommendedName>
        <fullName evidence="4">Potassium channel tetramerisation-type BTB domain-containing protein</fullName>
    </recommendedName>
</protein>
<organism evidence="2 3">
    <name type="scientific">Botrytis byssoidea</name>
    <dbReference type="NCBI Taxonomy" id="139641"/>
    <lineage>
        <taxon>Eukaryota</taxon>
        <taxon>Fungi</taxon>
        <taxon>Dikarya</taxon>
        <taxon>Ascomycota</taxon>
        <taxon>Pezizomycotina</taxon>
        <taxon>Leotiomycetes</taxon>
        <taxon>Helotiales</taxon>
        <taxon>Sclerotiniaceae</taxon>
        <taxon>Botrytis</taxon>
    </lineage>
</organism>
<feature type="region of interest" description="Disordered" evidence="1">
    <location>
        <begin position="439"/>
        <end position="468"/>
    </location>
</feature>
<accession>A0A9P5IYU5</accession>
<evidence type="ECO:0000256" key="1">
    <source>
        <dbReference type="SAM" id="MobiDB-lite"/>
    </source>
</evidence>
<dbReference type="Proteomes" id="UP000710849">
    <property type="component" value="Unassembled WGS sequence"/>
</dbReference>
<evidence type="ECO:0000313" key="2">
    <source>
        <dbReference type="EMBL" id="KAF7955203.1"/>
    </source>
</evidence>
<dbReference type="AlphaFoldDB" id="A0A9P5IYU5"/>
<dbReference type="PANTHER" id="PTHR31758">
    <property type="entry name" value="BTB/POZ DOMAIN-CONTAINING PROTEIN YLR108C"/>
    <property type="match status" value="1"/>
</dbReference>
<reference evidence="2 3" key="1">
    <citation type="journal article" date="2020" name="Genome Biol. Evol.">
        <title>Comparative genomics of Sclerotiniaceae.</title>
        <authorList>
            <person name="Valero Jimenez C.A."/>
            <person name="Steentjes M."/>
            <person name="Scholten O.E."/>
            <person name="Van Kan J.A.L."/>
        </authorList>
    </citation>
    <scope>NUCLEOTIDE SEQUENCE [LARGE SCALE GENOMIC DNA]</scope>
    <source>
        <strain evidence="2 3">MUCL 94</strain>
    </source>
</reference>
<dbReference type="InterPro" id="IPR011333">
    <property type="entry name" value="SKP1/BTB/POZ_sf"/>
</dbReference>
<dbReference type="GeneID" id="62144051"/>